<evidence type="ECO:0000313" key="2">
    <source>
        <dbReference type="Proteomes" id="UP000321456"/>
    </source>
</evidence>
<evidence type="ECO:0000313" key="1">
    <source>
        <dbReference type="EMBL" id="TXN35752.1"/>
    </source>
</evidence>
<dbReference type="AlphaFoldDB" id="A0A5C8V404"/>
<dbReference type="Gene3D" id="1.25.40.10">
    <property type="entry name" value="Tetratricopeptide repeat domain"/>
    <property type="match status" value="1"/>
</dbReference>
<dbReference type="InterPro" id="IPR036465">
    <property type="entry name" value="vWFA_dom_sf"/>
</dbReference>
<dbReference type="SUPFAM" id="SSF48452">
    <property type="entry name" value="TPR-like"/>
    <property type="match status" value="1"/>
</dbReference>
<dbReference type="SUPFAM" id="SSF53300">
    <property type="entry name" value="vWA-like"/>
    <property type="match status" value="1"/>
</dbReference>
<reference evidence="1 2" key="1">
    <citation type="submission" date="2019-08" db="EMBL/GenBank/DDBJ databases">
        <title>Professor.</title>
        <authorList>
            <person name="Park J.S."/>
        </authorList>
    </citation>
    <scope>NUCLEOTIDE SEQUENCE [LARGE SCALE GENOMIC DNA]</scope>
    <source>
        <strain evidence="1 2">176CP5-101</strain>
    </source>
</reference>
<dbReference type="Proteomes" id="UP000321456">
    <property type="component" value="Unassembled WGS sequence"/>
</dbReference>
<keyword evidence="2" id="KW-1185">Reference proteome</keyword>
<dbReference type="EMBL" id="VRUR01000002">
    <property type="protein sequence ID" value="TXN35752.1"/>
    <property type="molecule type" value="Genomic_DNA"/>
</dbReference>
<accession>A0A5C8V404</accession>
<dbReference type="SUPFAM" id="SSF49464">
    <property type="entry name" value="Carboxypeptidase regulatory domain-like"/>
    <property type="match status" value="2"/>
</dbReference>
<proteinExistence type="predicted"/>
<protein>
    <submittedName>
        <fullName evidence="1">Uncharacterized protein</fullName>
    </submittedName>
</protein>
<comment type="caution">
    <text evidence="1">The sequence shown here is derived from an EMBL/GenBank/DDBJ whole genome shotgun (WGS) entry which is preliminary data.</text>
</comment>
<dbReference type="InterPro" id="IPR008969">
    <property type="entry name" value="CarboxyPept-like_regulatory"/>
</dbReference>
<dbReference type="InterPro" id="IPR011990">
    <property type="entry name" value="TPR-like_helical_dom_sf"/>
</dbReference>
<dbReference type="Pfam" id="PF13715">
    <property type="entry name" value="CarbopepD_reg_2"/>
    <property type="match status" value="1"/>
</dbReference>
<sequence length="1024" mass="116479">MKMYTKQKNISFVPYAIFCPMKNPIPALVILIFTVCNASFAQITVQGIITEFETGKAVDFANIGVVDRAKGTVSDFDGTFKFELDEVEINQKDTLQISRIGYKTLKFSTQNFMKVLKTQPTIVLEPVPYQLEGVTVKSSDADKRKVGYQSSSKRLFGFWNDSLALGGEHASKILVRKGPLKLEDVSFNIIANISDSLLVRVNVYEFDKGLPGKNISNGNILYTIRQRQGTIAIDLSPYNIVVDSHFVISLELLKIYGGRVGIGISAFNDGSRSYTRLLSQDRWKRMRKGFTIAFNLNTSEIEKEALIAETPLELRDKPNSVMLLWDTSLSMKQRDLEKELRFLDNYFNTWRDIEVVFQPFAYHLGKKKSFQIENGNWEALKQVLKSSTYDGAVGNKLWKLLKPYQHTLLFTDGKHFPADATKDWDGTLFTINGNATANHKLLKEIAEDHGGNYINLEKLDNMALAVNFTKQRIVDNLEYTTRQQTSKLSEVKGSVGDLDYPLANVLVKVRDTDRETRTDTNGDFSIKASNGEILDFSYPSREPAATVVNTSSRMLKIIMPQGITALDEVVLEENLRLKELHKPLNKNISTKFGTIDMNKIGFSAKQMEGSEISPSAQTLMDAIEGKFPGVEVVRLYPEDYEVVRLRGQLKIHWMSWDVDGHVYPPTNPPLHINMHNVKDITLMPPAWAAAKYGLMAPGGIIIVRTISNTFDDLEAAERKKDAQNRYSYDAVELANGLTSNPIYIQKIANAETVDRAYLQYLEERKYYGNTPSFYKESSVIFDEHWNDKQKAEEIKSSILELFPEQIDALKILAYAYEATGTLDEALHIYKRIYKLKGSPQAKRDLANMYVKMGEYKSAWNVYKGYIGNRTVLQDNGLDKMVRDEMLTLVQNHAAELGLNPSNFPLENRGDFTLVVEWNDPNTQFELQFVGPDKRFYNWNNATEISNEDRVNGILSTTFNIDEMQEGQWLVNMTYLGNQVNLPTYLKFTLRNNQTGDEDTQVITLRQRNVKYKVMDISNQGMLPY</sequence>
<gene>
    <name evidence="1" type="ORF">FVB32_14365</name>
</gene>
<organism evidence="1 2">
    <name type="scientific">Flagellimonas hymeniacidonis</name>
    <dbReference type="NCBI Taxonomy" id="2603628"/>
    <lineage>
        <taxon>Bacteria</taxon>
        <taxon>Pseudomonadati</taxon>
        <taxon>Bacteroidota</taxon>
        <taxon>Flavobacteriia</taxon>
        <taxon>Flavobacteriales</taxon>
        <taxon>Flavobacteriaceae</taxon>
        <taxon>Flagellimonas</taxon>
    </lineage>
</organism>
<name>A0A5C8V404_9FLAO</name>